<dbReference type="Gene3D" id="3.40.50.300">
    <property type="entry name" value="P-loop containing nucleotide triphosphate hydrolases"/>
    <property type="match status" value="1"/>
</dbReference>
<reference evidence="5" key="1">
    <citation type="journal article" date="2022" name="New Phytol.">
        <title>Evolutionary transition to the ectomycorrhizal habit in the genomes of a hyperdiverse lineage of mushroom-forming fungi.</title>
        <authorList>
            <person name="Looney B."/>
            <person name="Miyauchi S."/>
            <person name="Morin E."/>
            <person name="Drula E."/>
            <person name="Courty P.E."/>
            <person name="Kohler A."/>
            <person name="Kuo A."/>
            <person name="LaButti K."/>
            <person name="Pangilinan J."/>
            <person name="Lipzen A."/>
            <person name="Riley R."/>
            <person name="Andreopoulos W."/>
            <person name="He G."/>
            <person name="Johnson J."/>
            <person name="Nolan M."/>
            <person name="Tritt A."/>
            <person name="Barry K.W."/>
            <person name="Grigoriev I.V."/>
            <person name="Nagy L.G."/>
            <person name="Hibbett D."/>
            <person name="Henrissat B."/>
            <person name="Matheny P.B."/>
            <person name="Labbe J."/>
            <person name="Martin F.M."/>
        </authorList>
    </citation>
    <scope>NUCLEOTIDE SEQUENCE</scope>
    <source>
        <strain evidence="5">BPL690</strain>
    </source>
</reference>
<dbReference type="InterPro" id="IPR001401">
    <property type="entry name" value="Dynamin_GTPase"/>
</dbReference>
<dbReference type="PRINTS" id="PR00195">
    <property type="entry name" value="DYNAMIN"/>
</dbReference>
<keyword evidence="1" id="KW-0547">Nucleotide-binding</keyword>
<dbReference type="GO" id="GO:0005737">
    <property type="term" value="C:cytoplasm"/>
    <property type="evidence" value="ECO:0007669"/>
    <property type="project" value="TreeGrafter"/>
</dbReference>
<evidence type="ECO:0000259" key="4">
    <source>
        <dbReference type="PROSITE" id="PS51718"/>
    </source>
</evidence>
<dbReference type="InterPro" id="IPR000375">
    <property type="entry name" value="Dynamin_stalk"/>
</dbReference>
<dbReference type="GO" id="GO:0016020">
    <property type="term" value="C:membrane"/>
    <property type="evidence" value="ECO:0007669"/>
    <property type="project" value="TreeGrafter"/>
</dbReference>
<dbReference type="Gene3D" id="1.20.120.1240">
    <property type="entry name" value="Dynamin, middle domain"/>
    <property type="match status" value="1"/>
</dbReference>
<dbReference type="PANTHER" id="PTHR11566">
    <property type="entry name" value="DYNAMIN"/>
    <property type="match status" value="1"/>
</dbReference>
<dbReference type="SUPFAM" id="SSF52540">
    <property type="entry name" value="P-loop containing nucleoside triphosphate hydrolases"/>
    <property type="match status" value="1"/>
</dbReference>
<dbReference type="Pfam" id="PF00350">
    <property type="entry name" value="Dynamin_N"/>
    <property type="match status" value="1"/>
</dbReference>
<dbReference type="Proteomes" id="UP001203297">
    <property type="component" value="Unassembled WGS sequence"/>
</dbReference>
<dbReference type="InterPro" id="IPR030381">
    <property type="entry name" value="G_DYNAMIN_dom"/>
</dbReference>
<protein>
    <submittedName>
        <fullName evidence="5">P-loop containing nucleoside triphosphate hydrolase protein</fullName>
    </submittedName>
</protein>
<dbReference type="PROSITE" id="PS51718">
    <property type="entry name" value="G_DYNAMIN_2"/>
    <property type="match status" value="1"/>
</dbReference>
<evidence type="ECO:0000313" key="6">
    <source>
        <dbReference type="Proteomes" id="UP001203297"/>
    </source>
</evidence>
<dbReference type="CDD" id="cd08771">
    <property type="entry name" value="DLP_1"/>
    <property type="match status" value="1"/>
</dbReference>
<dbReference type="EMBL" id="WTXG01000011">
    <property type="protein sequence ID" value="KAI0302302.1"/>
    <property type="molecule type" value="Genomic_DNA"/>
</dbReference>
<feature type="domain" description="Dynamin-type G" evidence="4">
    <location>
        <begin position="45"/>
        <end position="347"/>
    </location>
</feature>
<gene>
    <name evidence="5" type="ORF">B0F90DRAFT_1713760</name>
</gene>
<dbReference type="GO" id="GO:0008017">
    <property type="term" value="F:microtubule binding"/>
    <property type="evidence" value="ECO:0007669"/>
    <property type="project" value="TreeGrafter"/>
</dbReference>
<evidence type="ECO:0000256" key="3">
    <source>
        <dbReference type="SAM" id="MobiDB-lite"/>
    </source>
</evidence>
<accession>A0AAD4M5P9</accession>
<evidence type="ECO:0000313" key="5">
    <source>
        <dbReference type="EMBL" id="KAI0302302.1"/>
    </source>
</evidence>
<organism evidence="5 6">
    <name type="scientific">Multifurca ochricompacta</name>
    <dbReference type="NCBI Taxonomy" id="376703"/>
    <lineage>
        <taxon>Eukaryota</taxon>
        <taxon>Fungi</taxon>
        <taxon>Dikarya</taxon>
        <taxon>Basidiomycota</taxon>
        <taxon>Agaricomycotina</taxon>
        <taxon>Agaricomycetes</taxon>
        <taxon>Russulales</taxon>
        <taxon>Russulaceae</taxon>
        <taxon>Multifurca</taxon>
    </lineage>
</organism>
<proteinExistence type="predicted"/>
<keyword evidence="6" id="KW-1185">Reference proteome</keyword>
<name>A0AAD4M5P9_9AGAM</name>
<keyword evidence="2" id="KW-0342">GTP-binding</keyword>
<evidence type="ECO:0000256" key="2">
    <source>
        <dbReference type="ARBA" id="ARBA00023134"/>
    </source>
</evidence>
<dbReference type="InterPro" id="IPR045063">
    <property type="entry name" value="Dynamin_N"/>
</dbReference>
<feature type="region of interest" description="Disordered" evidence="3">
    <location>
        <begin position="436"/>
        <end position="463"/>
    </location>
</feature>
<comment type="caution">
    <text evidence="5">The sequence shown here is derived from an EMBL/GenBank/DDBJ whole genome shotgun (WGS) entry which is preliminary data.</text>
</comment>
<dbReference type="GO" id="GO:0005525">
    <property type="term" value="F:GTP binding"/>
    <property type="evidence" value="ECO:0007669"/>
    <property type="project" value="InterPro"/>
</dbReference>
<dbReference type="InterPro" id="IPR027417">
    <property type="entry name" value="P-loop_NTPase"/>
</dbReference>
<evidence type="ECO:0000256" key="1">
    <source>
        <dbReference type="ARBA" id="ARBA00022741"/>
    </source>
</evidence>
<dbReference type="GO" id="GO:0003924">
    <property type="term" value="F:GTPase activity"/>
    <property type="evidence" value="ECO:0007669"/>
    <property type="project" value="InterPro"/>
</dbReference>
<keyword evidence="5" id="KW-0378">Hydrolase</keyword>
<dbReference type="InterPro" id="IPR022812">
    <property type="entry name" value="Dynamin"/>
</dbReference>
<dbReference type="AlphaFoldDB" id="A0AAD4M5P9"/>
<sequence>MSSQPDDYPRSSLAPVGLSDPRYTARRKRMFEFLARVRAIGADVDLDIPSIAVIGWQSAGKSSLIEAISGIKLPRASGTCTRCPTECQLVHSDAPWACTVSLRLTTAADGSVRTNPQTIQFGPPMSDKAEVTERIRRAQKAILSPSAPTDLFLSVAETDVGASEMPFSSNCIVLEISGPDITDLNFIDLPGLFVGGEENDMKLIKDLAISYIKRPSCIILLTVACETDFINQGAHRLAQEFDPRGDRTIGVLTKPDRIPPTEEEFWLPYIRGEREDTTLWFCVKCPNSQSISSGITWEEARAEESHFFSYTPPWSTLDATFREKLGTGNLTRRLSDKLCDLIAERLPDIQQELNRLLEKNERDLDTLPSAPSSAPIREILNLITDFTREVEKQAVGKPGRDGVLQQIRPFQDEFRAAVRGTAPCFVPRFRINPPTCTSQRRPYESSEEEDVRAGPHPQFLTGEEDHNEIGVDDAKWAVTRELPNNYPFIVQKEYILEFVTQWDDPAQSLFGSTIEKLKEIFLLLRIEFILAVEREPSTQNTHYFKDYRRKFLADSNQDFITRMQEHRYQRSEFKVALDNIISNLAKIGFRDVDPLQLARLQSSEDSDDALKIMADVRAYFQGM</sequence>
<dbReference type="Pfam" id="PF01031">
    <property type="entry name" value="Dynamin_M"/>
    <property type="match status" value="1"/>
</dbReference>
<dbReference type="GO" id="GO:0005874">
    <property type="term" value="C:microtubule"/>
    <property type="evidence" value="ECO:0007669"/>
    <property type="project" value="TreeGrafter"/>
</dbReference>
<dbReference type="SMART" id="SM00053">
    <property type="entry name" value="DYNc"/>
    <property type="match status" value="1"/>
</dbReference>